<keyword evidence="1" id="KW-0472">Membrane</keyword>
<keyword evidence="1" id="KW-1133">Transmembrane helix</keyword>
<keyword evidence="3" id="KW-1185">Reference proteome</keyword>
<evidence type="ECO:0000313" key="3">
    <source>
        <dbReference type="Proteomes" id="UP000828390"/>
    </source>
</evidence>
<dbReference type="AlphaFoldDB" id="A0A9D4IMA2"/>
<comment type="caution">
    <text evidence="2">The sequence shown here is derived from an EMBL/GenBank/DDBJ whole genome shotgun (WGS) entry which is preliminary data.</text>
</comment>
<name>A0A9D4IMA2_DREPO</name>
<dbReference type="Proteomes" id="UP000828390">
    <property type="component" value="Unassembled WGS sequence"/>
</dbReference>
<evidence type="ECO:0000313" key="2">
    <source>
        <dbReference type="EMBL" id="KAH3777922.1"/>
    </source>
</evidence>
<organism evidence="2 3">
    <name type="scientific">Dreissena polymorpha</name>
    <name type="common">Zebra mussel</name>
    <name type="synonym">Mytilus polymorpha</name>
    <dbReference type="NCBI Taxonomy" id="45954"/>
    <lineage>
        <taxon>Eukaryota</taxon>
        <taxon>Metazoa</taxon>
        <taxon>Spiralia</taxon>
        <taxon>Lophotrochozoa</taxon>
        <taxon>Mollusca</taxon>
        <taxon>Bivalvia</taxon>
        <taxon>Autobranchia</taxon>
        <taxon>Heteroconchia</taxon>
        <taxon>Euheterodonta</taxon>
        <taxon>Imparidentia</taxon>
        <taxon>Neoheterodontei</taxon>
        <taxon>Myida</taxon>
        <taxon>Dreissenoidea</taxon>
        <taxon>Dreissenidae</taxon>
        <taxon>Dreissena</taxon>
    </lineage>
</organism>
<reference evidence="2" key="2">
    <citation type="submission" date="2020-11" db="EMBL/GenBank/DDBJ databases">
        <authorList>
            <person name="McCartney M.A."/>
            <person name="Auch B."/>
            <person name="Kono T."/>
            <person name="Mallez S."/>
            <person name="Becker A."/>
            <person name="Gohl D.M."/>
            <person name="Silverstein K.A.T."/>
            <person name="Koren S."/>
            <person name="Bechman K.B."/>
            <person name="Herman A."/>
            <person name="Abrahante J.E."/>
            <person name="Garbe J."/>
        </authorList>
    </citation>
    <scope>NUCLEOTIDE SEQUENCE</scope>
    <source>
        <strain evidence="2">Duluth1</strain>
        <tissue evidence="2">Whole animal</tissue>
    </source>
</reference>
<dbReference type="EMBL" id="JAIWYP010000009">
    <property type="protein sequence ID" value="KAH3777922.1"/>
    <property type="molecule type" value="Genomic_DNA"/>
</dbReference>
<protein>
    <submittedName>
        <fullName evidence="2">Uncharacterized protein</fullName>
    </submittedName>
</protein>
<gene>
    <name evidence="2" type="ORF">DPMN_179371</name>
</gene>
<reference evidence="2" key="1">
    <citation type="journal article" date="2019" name="bioRxiv">
        <title>The Genome of the Zebra Mussel, Dreissena polymorpha: A Resource for Invasive Species Research.</title>
        <authorList>
            <person name="McCartney M.A."/>
            <person name="Auch B."/>
            <person name="Kono T."/>
            <person name="Mallez S."/>
            <person name="Zhang Y."/>
            <person name="Obille A."/>
            <person name="Becker A."/>
            <person name="Abrahante J.E."/>
            <person name="Garbe J."/>
            <person name="Badalamenti J.P."/>
            <person name="Herman A."/>
            <person name="Mangelson H."/>
            <person name="Liachko I."/>
            <person name="Sullivan S."/>
            <person name="Sone E.D."/>
            <person name="Koren S."/>
            <person name="Silverstein K.A.T."/>
            <person name="Beckman K.B."/>
            <person name="Gohl D.M."/>
        </authorList>
    </citation>
    <scope>NUCLEOTIDE SEQUENCE</scope>
    <source>
        <strain evidence="2">Duluth1</strain>
        <tissue evidence="2">Whole animal</tissue>
    </source>
</reference>
<keyword evidence="1" id="KW-0812">Transmembrane</keyword>
<sequence>MRGNTFKTLSDQAIVSLSNVPAVMVDMRDNHFKCSECSDMTDVERILSVNARLLESSTLQCTTGTAGSKEYKRLDLDRLNSIRNMCTSMKLKKNLILYGFIFSTATFTVIVLVICILRRRNKVNLLRQKMMANLELFANDATDIKFAALLIFSSADEVFVDDSIYGPLNQTLQQLTGINRNLIATGTETLDAAVFF</sequence>
<proteinExistence type="predicted"/>
<accession>A0A9D4IMA2</accession>
<evidence type="ECO:0000256" key="1">
    <source>
        <dbReference type="SAM" id="Phobius"/>
    </source>
</evidence>
<feature type="transmembrane region" description="Helical" evidence="1">
    <location>
        <begin position="95"/>
        <end position="117"/>
    </location>
</feature>